<organism evidence="7 8">
    <name type="scientific">Riccia sorocarpa</name>
    <dbReference type="NCBI Taxonomy" id="122646"/>
    <lineage>
        <taxon>Eukaryota</taxon>
        <taxon>Viridiplantae</taxon>
        <taxon>Streptophyta</taxon>
        <taxon>Embryophyta</taxon>
        <taxon>Marchantiophyta</taxon>
        <taxon>Marchantiopsida</taxon>
        <taxon>Marchantiidae</taxon>
        <taxon>Marchantiales</taxon>
        <taxon>Ricciaceae</taxon>
        <taxon>Riccia</taxon>
    </lineage>
</organism>
<sequence length="674" mass="78204">MSDDEDFHGEYSEDDFDSIEEESLKLLESKKAVVENADGTLRCPFSPNRKKQSYLYKDLMQHAEGVANGKRGTEPAGRHSALAKYLKTHLSAKASPPVQRVHKLDLAAPQRKDDMDLLVWPWCGVVYNIDNSKRCETGKRVGIGNSEIKDYFKVFNPENASVCWGPSGHMGLAVVFFRRDLIGYKDAQAFEKHFIEAGHGRRDWELANQRRHMGTGLYGWLARKEDYEGRKEIQNDWLLTKILKESGDLKDVVMLVQELTSMHEQRVRNLRDTLTAKNEDFEILLHEVEVARRRADFIKEELGKRHKRELEQVKRAAQESTVRHARVMQEHNVKLQASMELFRRKCKELEEMEQQNQVDKSRLDVQKEENQRHLDMINQQSEKQRKYQAHQVMLIQKHEEESKDLAQVIQRMTLRLAAKQQAEIERQHMEEIEESKKFAELAESFEPAALASGNAEELARELKEVRRKLAEFEEQMQSLTEELETGHTTITSLSNKERAATDELEQARKATLEILEEYPEFGAEDGIYVKSMGEIDEAPWFRECKKRYINADWGLVCKTKLSKWTEKIKNPEFHCFKTVQVGQEDEWERKLDENNKDLLALKRQLGEEVHKSVVTALKEIEEWNPSGRYPIRVAWNWKKDRRAALSEIIASLGNAAIAGIKTAPPVKRRRLSGT</sequence>
<dbReference type="PANTHER" id="PTHR21596">
    <property type="entry name" value="RIBONUCLEASE P SUBUNIT P38"/>
    <property type="match status" value="1"/>
</dbReference>
<evidence type="ECO:0000259" key="4">
    <source>
        <dbReference type="Pfam" id="PF03468"/>
    </source>
</evidence>
<evidence type="ECO:0000256" key="3">
    <source>
        <dbReference type="SAM" id="Coils"/>
    </source>
</evidence>
<proteinExistence type="predicted"/>
<accession>A0ABD3I8H6</accession>
<dbReference type="Gene3D" id="3.30.70.2890">
    <property type="entry name" value="XS domain"/>
    <property type="match status" value="1"/>
</dbReference>
<evidence type="ECO:0000256" key="1">
    <source>
        <dbReference type="ARBA" id="ARBA00023054"/>
    </source>
</evidence>
<feature type="coiled-coil region" evidence="3">
    <location>
        <begin position="299"/>
        <end position="371"/>
    </location>
</feature>
<keyword evidence="8" id="KW-1185">Reference proteome</keyword>
<dbReference type="Pfam" id="PF03468">
    <property type="entry name" value="XS"/>
    <property type="match status" value="1"/>
</dbReference>
<evidence type="ECO:0000256" key="2">
    <source>
        <dbReference type="ARBA" id="ARBA00023158"/>
    </source>
</evidence>
<gene>
    <name evidence="7" type="ORF">R1sor_017969</name>
</gene>
<comment type="caution">
    <text evidence="7">The sequence shown here is derived from an EMBL/GenBank/DDBJ whole genome shotgun (WGS) entry which is preliminary data.</text>
</comment>
<dbReference type="InterPro" id="IPR005380">
    <property type="entry name" value="XS_domain"/>
</dbReference>
<evidence type="ECO:0000313" key="8">
    <source>
        <dbReference type="Proteomes" id="UP001633002"/>
    </source>
</evidence>
<feature type="domain" description="Zinc finger-XS" evidence="6">
    <location>
        <begin position="43"/>
        <end position="83"/>
    </location>
</feature>
<dbReference type="InterPro" id="IPR045177">
    <property type="entry name" value="FDM1-5/IDN2"/>
</dbReference>
<feature type="coiled-coil region" evidence="3">
    <location>
        <begin position="448"/>
        <end position="510"/>
    </location>
</feature>
<evidence type="ECO:0008006" key="9">
    <source>
        <dbReference type="Google" id="ProtNLM"/>
    </source>
</evidence>
<feature type="domain" description="XS" evidence="4">
    <location>
        <begin position="116"/>
        <end position="228"/>
    </location>
</feature>
<dbReference type="Proteomes" id="UP001633002">
    <property type="component" value="Unassembled WGS sequence"/>
</dbReference>
<dbReference type="EMBL" id="JBJQOH010000001">
    <property type="protein sequence ID" value="KAL3699947.1"/>
    <property type="molecule type" value="Genomic_DNA"/>
</dbReference>
<keyword evidence="2" id="KW-0943">RNA-mediated gene silencing</keyword>
<dbReference type="PANTHER" id="PTHR21596:SF3">
    <property type="entry name" value="FACTOR OF DNA METHYLATION 1-RELATED"/>
    <property type="match status" value="1"/>
</dbReference>
<keyword evidence="1 3" id="KW-0175">Coiled coil</keyword>
<reference evidence="7 8" key="1">
    <citation type="submission" date="2024-09" db="EMBL/GenBank/DDBJ databases">
        <title>Chromosome-scale assembly of Riccia sorocarpa.</title>
        <authorList>
            <person name="Paukszto L."/>
        </authorList>
    </citation>
    <scope>NUCLEOTIDE SEQUENCE [LARGE SCALE GENOMIC DNA]</scope>
    <source>
        <strain evidence="7">LP-2024</strain>
        <tissue evidence="7">Aerial parts of the thallus</tissue>
    </source>
</reference>
<dbReference type="Pfam" id="PF03469">
    <property type="entry name" value="XH"/>
    <property type="match status" value="1"/>
</dbReference>
<evidence type="ECO:0000259" key="6">
    <source>
        <dbReference type="Pfam" id="PF03470"/>
    </source>
</evidence>
<dbReference type="GO" id="GO:0031047">
    <property type="term" value="P:regulatory ncRNA-mediated gene silencing"/>
    <property type="evidence" value="ECO:0007669"/>
    <property type="project" value="UniProtKB-KW"/>
</dbReference>
<dbReference type="AlphaFoldDB" id="A0ABD3I8H6"/>
<dbReference type="InterPro" id="IPR005381">
    <property type="entry name" value="Znf-XS_domain"/>
</dbReference>
<feature type="domain" description="Factor of DNA methylation 1-5/IDN2" evidence="5">
    <location>
        <begin position="530"/>
        <end position="652"/>
    </location>
</feature>
<evidence type="ECO:0000313" key="7">
    <source>
        <dbReference type="EMBL" id="KAL3699947.1"/>
    </source>
</evidence>
<dbReference type="InterPro" id="IPR005379">
    <property type="entry name" value="FDM1-5/IDN2_XH"/>
</dbReference>
<protein>
    <recommendedName>
        <fullName evidence="9">XS domain-containing protein</fullName>
    </recommendedName>
</protein>
<name>A0ABD3I8H6_9MARC</name>
<dbReference type="Pfam" id="PF03470">
    <property type="entry name" value="zf-XS"/>
    <property type="match status" value="1"/>
</dbReference>
<dbReference type="InterPro" id="IPR038588">
    <property type="entry name" value="XS_domain_sf"/>
</dbReference>
<evidence type="ECO:0000259" key="5">
    <source>
        <dbReference type="Pfam" id="PF03469"/>
    </source>
</evidence>